<dbReference type="InterPro" id="IPR036291">
    <property type="entry name" value="NAD(P)-bd_dom_sf"/>
</dbReference>
<dbReference type="SUPFAM" id="SSF51735">
    <property type="entry name" value="NAD(P)-binding Rossmann-fold domains"/>
    <property type="match status" value="1"/>
</dbReference>
<sequence>MLSPASNANTQATAVILGGTGELGFHVSTIFLTEYRSAFPTVRITTRDTASSKAKELAAKGAQVVSFGESWDIVLSGADVVVNVLPTPVVQGFNQELVAALLKNGVKVYFPPSFGGDYRVTDFPGFELAEWSMKRAVEEETRALAEGKIKVISLMNGGFLSWLLRPDRTIGVDVANNTFTCFDPPSARLAVTDLADIGRAVAQLSVLGLDPKAGSTVPDVVRIAGQNVSMEDVRDAVARVKGVAPGRIISLGDPAPAKKALREDYPDSQHRLLDYLRVAIAEGQLEISENENELVNPGQTLWKWKTIDDELRGIQ</sequence>
<organism evidence="4 5">
    <name type="scientific">Polyporus arcularius HHB13444</name>
    <dbReference type="NCBI Taxonomy" id="1314778"/>
    <lineage>
        <taxon>Eukaryota</taxon>
        <taxon>Fungi</taxon>
        <taxon>Dikarya</taxon>
        <taxon>Basidiomycota</taxon>
        <taxon>Agaricomycotina</taxon>
        <taxon>Agaricomycetes</taxon>
        <taxon>Polyporales</taxon>
        <taxon>Polyporaceae</taxon>
        <taxon>Polyporus</taxon>
    </lineage>
</organism>
<evidence type="ECO:0000256" key="2">
    <source>
        <dbReference type="ARBA" id="ARBA00023002"/>
    </source>
</evidence>
<dbReference type="PANTHER" id="PTHR47706">
    <property type="entry name" value="NMRA-LIKE FAMILY PROTEIN"/>
    <property type="match status" value="1"/>
</dbReference>
<dbReference type="Pfam" id="PF05368">
    <property type="entry name" value="NmrA"/>
    <property type="match status" value="1"/>
</dbReference>
<dbReference type="Proteomes" id="UP000308197">
    <property type="component" value="Unassembled WGS sequence"/>
</dbReference>
<protein>
    <submittedName>
        <fullName evidence="4">NAD(P)-binding protein</fullName>
    </submittedName>
</protein>
<name>A0A5C3PCP2_9APHY</name>
<dbReference type="PANTHER" id="PTHR47706:SF9">
    <property type="entry name" value="NMRA-LIKE DOMAIN-CONTAINING PROTEIN-RELATED"/>
    <property type="match status" value="1"/>
</dbReference>
<keyword evidence="2" id="KW-0560">Oxidoreductase</keyword>
<dbReference type="InParanoid" id="A0A5C3PCP2"/>
<evidence type="ECO:0000256" key="1">
    <source>
        <dbReference type="ARBA" id="ARBA00022857"/>
    </source>
</evidence>
<keyword evidence="5" id="KW-1185">Reference proteome</keyword>
<dbReference type="EMBL" id="ML211185">
    <property type="protein sequence ID" value="TFK86747.1"/>
    <property type="molecule type" value="Genomic_DNA"/>
</dbReference>
<evidence type="ECO:0000313" key="4">
    <source>
        <dbReference type="EMBL" id="TFK86747.1"/>
    </source>
</evidence>
<evidence type="ECO:0000259" key="3">
    <source>
        <dbReference type="Pfam" id="PF05368"/>
    </source>
</evidence>
<dbReference type="AlphaFoldDB" id="A0A5C3PCP2"/>
<evidence type="ECO:0000313" key="5">
    <source>
        <dbReference type="Proteomes" id="UP000308197"/>
    </source>
</evidence>
<dbReference type="Gene3D" id="3.40.50.720">
    <property type="entry name" value="NAD(P)-binding Rossmann-like Domain"/>
    <property type="match status" value="1"/>
</dbReference>
<dbReference type="InterPro" id="IPR008030">
    <property type="entry name" value="NmrA-like"/>
</dbReference>
<accession>A0A5C3PCP2</accession>
<reference evidence="4 5" key="1">
    <citation type="journal article" date="2019" name="Nat. Ecol. Evol.">
        <title>Megaphylogeny resolves global patterns of mushroom evolution.</title>
        <authorList>
            <person name="Varga T."/>
            <person name="Krizsan K."/>
            <person name="Foldi C."/>
            <person name="Dima B."/>
            <person name="Sanchez-Garcia M."/>
            <person name="Sanchez-Ramirez S."/>
            <person name="Szollosi G.J."/>
            <person name="Szarkandi J.G."/>
            <person name="Papp V."/>
            <person name="Albert L."/>
            <person name="Andreopoulos W."/>
            <person name="Angelini C."/>
            <person name="Antonin V."/>
            <person name="Barry K.W."/>
            <person name="Bougher N.L."/>
            <person name="Buchanan P."/>
            <person name="Buyck B."/>
            <person name="Bense V."/>
            <person name="Catcheside P."/>
            <person name="Chovatia M."/>
            <person name="Cooper J."/>
            <person name="Damon W."/>
            <person name="Desjardin D."/>
            <person name="Finy P."/>
            <person name="Geml J."/>
            <person name="Haridas S."/>
            <person name="Hughes K."/>
            <person name="Justo A."/>
            <person name="Karasinski D."/>
            <person name="Kautmanova I."/>
            <person name="Kiss B."/>
            <person name="Kocsube S."/>
            <person name="Kotiranta H."/>
            <person name="LaButti K.M."/>
            <person name="Lechner B.E."/>
            <person name="Liimatainen K."/>
            <person name="Lipzen A."/>
            <person name="Lukacs Z."/>
            <person name="Mihaltcheva S."/>
            <person name="Morgado L.N."/>
            <person name="Niskanen T."/>
            <person name="Noordeloos M.E."/>
            <person name="Ohm R.A."/>
            <person name="Ortiz-Santana B."/>
            <person name="Ovrebo C."/>
            <person name="Racz N."/>
            <person name="Riley R."/>
            <person name="Savchenko A."/>
            <person name="Shiryaev A."/>
            <person name="Soop K."/>
            <person name="Spirin V."/>
            <person name="Szebenyi C."/>
            <person name="Tomsovsky M."/>
            <person name="Tulloss R.E."/>
            <person name="Uehling J."/>
            <person name="Grigoriev I.V."/>
            <person name="Vagvolgyi C."/>
            <person name="Papp T."/>
            <person name="Martin F.M."/>
            <person name="Miettinen O."/>
            <person name="Hibbett D.S."/>
            <person name="Nagy L.G."/>
        </authorList>
    </citation>
    <scope>NUCLEOTIDE SEQUENCE [LARGE SCALE GENOMIC DNA]</scope>
    <source>
        <strain evidence="4 5">HHB13444</strain>
    </source>
</reference>
<dbReference type="InterPro" id="IPR051609">
    <property type="entry name" value="NmrA/Isoflavone_reductase-like"/>
</dbReference>
<gene>
    <name evidence="4" type="ORF">K466DRAFT_492202</name>
</gene>
<dbReference type="GO" id="GO:0016491">
    <property type="term" value="F:oxidoreductase activity"/>
    <property type="evidence" value="ECO:0007669"/>
    <property type="project" value="UniProtKB-KW"/>
</dbReference>
<proteinExistence type="predicted"/>
<keyword evidence="1" id="KW-0521">NADP</keyword>
<dbReference type="STRING" id="1314778.A0A5C3PCP2"/>
<feature type="domain" description="NmrA-like" evidence="3">
    <location>
        <begin position="13"/>
        <end position="240"/>
    </location>
</feature>